<comment type="caution">
    <text evidence="1">The sequence shown here is derived from an EMBL/GenBank/DDBJ whole genome shotgun (WGS) entry which is preliminary data.</text>
</comment>
<evidence type="ECO:0000313" key="1">
    <source>
        <dbReference type="EMBL" id="MCZ4718786.1"/>
    </source>
</evidence>
<sequence>MRMKMFSKTIPLTSQEAFEILCTTDYLKKISKIIFNFQQLFNVERSTLLSHHKFNPKISNNREFLQDLEARYDRLNQAIENNEPYPFLYGDVCLLKEYLQVILGYYQDQLKAHQPVANSYLKRITKSHKFSTLMSDISEEEHPELGKKDSEILIKYTINFCAKKIMMEDLKTISDLVIKPFLFDHKDEEGFSYCNP</sequence>
<gene>
    <name evidence="1" type="ORF">O6C86_06105</name>
</gene>
<dbReference type="EMBL" id="JAPXIC010000040">
    <property type="protein sequence ID" value="MCZ4718786.1"/>
    <property type="molecule type" value="Genomic_DNA"/>
</dbReference>
<proteinExistence type="predicted"/>
<organism evidence="1 2">
    <name type="scientific">Legionella pneumophila</name>
    <dbReference type="NCBI Taxonomy" id="446"/>
    <lineage>
        <taxon>Bacteria</taxon>
        <taxon>Pseudomonadati</taxon>
        <taxon>Pseudomonadota</taxon>
        <taxon>Gammaproteobacteria</taxon>
        <taxon>Legionellales</taxon>
        <taxon>Legionellaceae</taxon>
        <taxon>Legionella</taxon>
    </lineage>
</organism>
<dbReference type="GeneID" id="57035112"/>
<dbReference type="RefSeq" id="WP_010946858.1">
    <property type="nucleotide sequence ID" value="NZ_CCZA01000025.1"/>
</dbReference>
<dbReference type="Proteomes" id="UP001071279">
    <property type="component" value="Unassembled WGS sequence"/>
</dbReference>
<accession>A0A2S6F824</accession>
<evidence type="ECO:0000313" key="2">
    <source>
        <dbReference type="Proteomes" id="UP001071279"/>
    </source>
</evidence>
<reference evidence="1" key="1">
    <citation type="submission" date="2022-12" db="EMBL/GenBank/DDBJ databases">
        <title>Comparative genomics of Legionella pneumophila isolates from the West Bank and Germany support molecular epidemiology of Legionnaires disease.</title>
        <authorList>
            <person name="Zayed A.R."/>
            <person name="Bitar D.M."/>
            <person name="Steinert M."/>
            <person name="Lueck C."/>
            <person name="Brettar I."/>
            <person name="Hoefle M.G."/>
            <person name="Bunk B."/>
        </authorList>
    </citation>
    <scope>NUCLEOTIDE SEQUENCE</scope>
    <source>
        <strain evidence="1">H23</strain>
    </source>
</reference>
<protein>
    <submittedName>
        <fullName evidence="1">Lpg1124 family Dot/Icm T4SS effector</fullName>
    </submittedName>
</protein>
<dbReference type="AlphaFoldDB" id="A0A2S6F824"/>
<name>A0A2S6F824_LEGPN</name>